<comment type="caution">
    <text evidence="4">The sequence shown here is derived from an EMBL/GenBank/DDBJ whole genome shotgun (WGS) entry which is preliminary data.</text>
</comment>
<evidence type="ECO:0000256" key="2">
    <source>
        <dbReference type="ARBA" id="ARBA00006763"/>
    </source>
</evidence>
<dbReference type="SUPFAM" id="SSF102405">
    <property type="entry name" value="MCP/YpsA-like"/>
    <property type="match status" value="1"/>
</dbReference>
<dbReference type="Proteomes" id="UP001305746">
    <property type="component" value="Unassembled WGS sequence"/>
</dbReference>
<name>A0ABU5NWJ7_9GAMM</name>
<keyword evidence="3" id="KW-0378">Hydrolase</keyword>
<organism evidence="4 5">
    <name type="scientific">Marinobacter qingdaonensis</name>
    <dbReference type="NCBI Taxonomy" id="3108486"/>
    <lineage>
        <taxon>Bacteria</taxon>
        <taxon>Pseudomonadati</taxon>
        <taxon>Pseudomonadota</taxon>
        <taxon>Gammaproteobacteria</taxon>
        <taxon>Pseudomonadales</taxon>
        <taxon>Marinobacteraceae</taxon>
        <taxon>Marinobacter</taxon>
    </lineage>
</organism>
<dbReference type="InterPro" id="IPR031100">
    <property type="entry name" value="LOG_fam"/>
</dbReference>
<evidence type="ECO:0000313" key="4">
    <source>
        <dbReference type="EMBL" id="MEA1080092.1"/>
    </source>
</evidence>
<dbReference type="EC" id="3.2.2.n1" evidence="3"/>
<accession>A0ABU5NWJ7</accession>
<dbReference type="EMBL" id="JAYDCJ010000003">
    <property type="protein sequence ID" value="MEA1080092.1"/>
    <property type="molecule type" value="Genomic_DNA"/>
</dbReference>
<dbReference type="NCBIfam" id="TIGR00730">
    <property type="entry name" value="Rossman fold protein, TIGR00730 family"/>
    <property type="match status" value="1"/>
</dbReference>
<proteinExistence type="inferred from homology"/>
<dbReference type="InterPro" id="IPR005269">
    <property type="entry name" value="LOG"/>
</dbReference>
<evidence type="ECO:0000256" key="1">
    <source>
        <dbReference type="ARBA" id="ARBA00000274"/>
    </source>
</evidence>
<reference evidence="4 5" key="1">
    <citation type="submission" date="2023-12" db="EMBL/GenBank/DDBJ databases">
        <title>Marinobacter qingdaonensis sp. nov., isolated from the intertidal sediment of Qingdao, PR China.</title>
        <authorList>
            <person name="Li Y."/>
        </authorList>
    </citation>
    <scope>NUCLEOTIDE SEQUENCE [LARGE SCALE GENOMIC DNA]</scope>
    <source>
        <strain evidence="4 5">ASW11-75</strain>
    </source>
</reference>
<protein>
    <recommendedName>
        <fullName evidence="3">Cytokinin riboside 5'-monophosphate phosphoribohydrolase</fullName>
        <ecNumber evidence="3">3.2.2.n1</ecNumber>
    </recommendedName>
</protein>
<keyword evidence="3" id="KW-0203">Cytokinin biosynthesis</keyword>
<evidence type="ECO:0000256" key="3">
    <source>
        <dbReference type="RuleBase" id="RU363015"/>
    </source>
</evidence>
<dbReference type="PANTHER" id="PTHR31223">
    <property type="entry name" value="LOG FAMILY PROTEIN YJL055W"/>
    <property type="match status" value="1"/>
</dbReference>
<keyword evidence="5" id="KW-1185">Reference proteome</keyword>
<dbReference type="Pfam" id="PF03641">
    <property type="entry name" value="Lysine_decarbox"/>
    <property type="match status" value="1"/>
</dbReference>
<evidence type="ECO:0000313" key="5">
    <source>
        <dbReference type="Proteomes" id="UP001305746"/>
    </source>
</evidence>
<comment type="similarity">
    <text evidence="2 3">Belongs to the LOG family.</text>
</comment>
<dbReference type="Gene3D" id="3.40.50.450">
    <property type="match status" value="1"/>
</dbReference>
<dbReference type="PANTHER" id="PTHR31223:SF70">
    <property type="entry name" value="LOG FAMILY PROTEIN YJL055W"/>
    <property type="match status" value="1"/>
</dbReference>
<sequence length="186" mass="20366">MKLAVYCGSRTGADPRYARAAQALGAALGTQGIDLVFGGGHVGLMGVVADSVLAQGGRVYGVIPEHLRDRELAHPSLTELFVVRDMHERKAKMAELADGFVALPGGIGTLEELFEAWTWGQLGFHHKPCGLINVDGFYDPLLAMARTMEAAGFLQQEYVDMLVVSESAEDLIDRFRHYQPPHEKWT</sequence>
<dbReference type="RefSeq" id="WP_322854607.1">
    <property type="nucleotide sequence ID" value="NZ_JAYDCJ010000003.1"/>
</dbReference>
<comment type="catalytic activity">
    <reaction evidence="1">
        <text>AMP + H2O = D-ribose 5-phosphate + adenine</text>
        <dbReference type="Rhea" id="RHEA:20129"/>
        <dbReference type="ChEBI" id="CHEBI:15377"/>
        <dbReference type="ChEBI" id="CHEBI:16708"/>
        <dbReference type="ChEBI" id="CHEBI:78346"/>
        <dbReference type="ChEBI" id="CHEBI:456215"/>
        <dbReference type="EC" id="3.2.2.4"/>
    </reaction>
</comment>
<gene>
    <name evidence="4" type="ORF">U5822_05395</name>
</gene>